<reference evidence="3" key="2">
    <citation type="submission" date="2020-05" db="UniProtKB">
        <authorList>
            <consortium name="EnsemblMetazoa"/>
        </authorList>
    </citation>
    <scope>IDENTIFICATION</scope>
    <source>
        <strain evidence="3">ACHKN1017</strain>
    </source>
</reference>
<sequence>MNQHSGGHRSGAVLLLLVLTVVRIDSLPISSFLDDDSDYDDSFENDYDLVFDQRQNGTANVRVSVDGVMFALPAPEMSPSASLAGATLLDLFASQLAATGESEDDSSEESYGSITGSSSSSAGTSSSTSPTTASLTSTTTVAPSASPSIASDASFPYQALPTNLPASLLGQGLSFLFNQKQGEIPFRLNTAGEPTKLSPAAIPILITKLDKAPGVRDAESAESNEDSREIDDPVAQQTPKQPQGGKRKRKHKRK</sequence>
<name>A0A182JSQ2_9DIPT</name>
<evidence type="ECO:0000256" key="2">
    <source>
        <dbReference type="SAM" id="SignalP"/>
    </source>
</evidence>
<accession>A0A182JSQ2</accession>
<feature type="compositionally biased region" description="Basic and acidic residues" evidence="1">
    <location>
        <begin position="208"/>
        <end position="231"/>
    </location>
</feature>
<proteinExistence type="predicted"/>
<organism evidence="3 4">
    <name type="scientific">Anopheles christyi</name>
    <dbReference type="NCBI Taxonomy" id="43041"/>
    <lineage>
        <taxon>Eukaryota</taxon>
        <taxon>Metazoa</taxon>
        <taxon>Ecdysozoa</taxon>
        <taxon>Arthropoda</taxon>
        <taxon>Hexapoda</taxon>
        <taxon>Insecta</taxon>
        <taxon>Pterygota</taxon>
        <taxon>Neoptera</taxon>
        <taxon>Endopterygota</taxon>
        <taxon>Diptera</taxon>
        <taxon>Nematocera</taxon>
        <taxon>Culicoidea</taxon>
        <taxon>Culicidae</taxon>
        <taxon>Anophelinae</taxon>
        <taxon>Anopheles</taxon>
    </lineage>
</organism>
<dbReference type="EnsemblMetazoa" id="ACHR001534-RA">
    <property type="protein sequence ID" value="ACHR001534-PA"/>
    <property type="gene ID" value="ACHR001534"/>
</dbReference>
<feature type="signal peptide" evidence="2">
    <location>
        <begin position="1"/>
        <end position="26"/>
    </location>
</feature>
<evidence type="ECO:0000256" key="1">
    <source>
        <dbReference type="SAM" id="MobiDB-lite"/>
    </source>
</evidence>
<feature type="region of interest" description="Disordered" evidence="1">
    <location>
        <begin position="99"/>
        <end position="148"/>
    </location>
</feature>
<feature type="region of interest" description="Disordered" evidence="1">
    <location>
        <begin position="208"/>
        <end position="254"/>
    </location>
</feature>
<feature type="chain" id="PRO_5008124690" evidence="2">
    <location>
        <begin position="27"/>
        <end position="254"/>
    </location>
</feature>
<evidence type="ECO:0000313" key="3">
    <source>
        <dbReference type="EnsemblMetazoa" id="ACHR001534-PA"/>
    </source>
</evidence>
<dbReference type="VEuPathDB" id="VectorBase:ACHR001534"/>
<evidence type="ECO:0000313" key="4">
    <source>
        <dbReference type="Proteomes" id="UP000075881"/>
    </source>
</evidence>
<reference evidence="4" key="1">
    <citation type="submission" date="2013-03" db="EMBL/GenBank/DDBJ databases">
        <title>The Genome Sequence of Anopheles christyi ACHKN1017.</title>
        <authorList>
            <consortium name="The Broad Institute Genomics Platform"/>
            <person name="Neafsey D.E."/>
            <person name="Besansky N."/>
            <person name="Walker B."/>
            <person name="Young S.K."/>
            <person name="Zeng Q."/>
            <person name="Gargeya S."/>
            <person name="Fitzgerald M."/>
            <person name="Haas B."/>
            <person name="Abouelleil A."/>
            <person name="Allen A.W."/>
            <person name="Alvarado L."/>
            <person name="Arachchi H.M."/>
            <person name="Berlin A.M."/>
            <person name="Chapman S.B."/>
            <person name="Gainer-Dewar J."/>
            <person name="Goldberg J."/>
            <person name="Griggs A."/>
            <person name="Gujja S."/>
            <person name="Hansen M."/>
            <person name="Howarth C."/>
            <person name="Imamovic A."/>
            <person name="Ireland A."/>
            <person name="Larimer J."/>
            <person name="McCowan C."/>
            <person name="Murphy C."/>
            <person name="Pearson M."/>
            <person name="Poon T.W."/>
            <person name="Priest M."/>
            <person name="Roberts A."/>
            <person name="Saif S."/>
            <person name="Shea T."/>
            <person name="Sisk P."/>
            <person name="Sykes S."/>
            <person name="Wortman J."/>
            <person name="Nusbaum C."/>
            <person name="Birren B."/>
        </authorList>
    </citation>
    <scope>NUCLEOTIDE SEQUENCE [LARGE SCALE GENOMIC DNA]</scope>
    <source>
        <strain evidence="4">ACHKN1017</strain>
    </source>
</reference>
<protein>
    <submittedName>
        <fullName evidence="3">Uncharacterized protein</fullName>
    </submittedName>
</protein>
<keyword evidence="2" id="KW-0732">Signal</keyword>
<dbReference type="AlphaFoldDB" id="A0A182JSQ2"/>
<feature type="compositionally biased region" description="Basic residues" evidence="1">
    <location>
        <begin position="245"/>
        <end position="254"/>
    </location>
</feature>
<keyword evidence="4" id="KW-1185">Reference proteome</keyword>
<dbReference type="Proteomes" id="UP000075881">
    <property type="component" value="Unassembled WGS sequence"/>
</dbReference>
<feature type="compositionally biased region" description="Low complexity" evidence="1">
    <location>
        <begin position="109"/>
        <end position="148"/>
    </location>
</feature>